<feature type="non-terminal residue" evidence="1">
    <location>
        <position position="1"/>
    </location>
</feature>
<dbReference type="InterPro" id="IPR036181">
    <property type="entry name" value="MIT_dom_sf"/>
</dbReference>
<evidence type="ECO:0008006" key="2">
    <source>
        <dbReference type="Google" id="ProtNLM"/>
    </source>
</evidence>
<evidence type="ECO:0000313" key="1">
    <source>
        <dbReference type="EMBL" id="GAH12031.1"/>
    </source>
</evidence>
<dbReference type="EMBL" id="BART01029902">
    <property type="protein sequence ID" value="GAH12031.1"/>
    <property type="molecule type" value="Genomic_DNA"/>
</dbReference>
<reference evidence="1" key="1">
    <citation type="journal article" date="2014" name="Front. Microbiol.">
        <title>High frequency of phylogenetically diverse reductive dehalogenase-homologous genes in deep subseafloor sedimentary metagenomes.</title>
        <authorList>
            <person name="Kawai M."/>
            <person name="Futagami T."/>
            <person name="Toyoda A."/>
            <person name="Takaki Y."/>
            <person name="Nishi S."/>
            <person name="Hori S."/>
            <person name="Arai W."/>
            <person name="Tsubouchi T."/>
            <person name="Morono Y."/>
            <person name="Uchiyama I."/>
            <person name="Ito T."/>
            <person name="Fujiyama A."/>
            <person name="Inagaki F."/>
            <person name="Takami H."/>
        </authorList>
    </citation>
    <scope>NUCLEOTIDE SEQUENCE</scope>
    <source>
        <strain evidence="1">Expedition CK06-06</strain>
    </source>
</reference>
<proteinExistence type="predicted"/>
<dbReference type="AlphaFoldDB" id="X1CU80"/>
<dbReference type="SUPFAM" id="SSF116846">
    <property type="entry name" value="MIT domain"/>
    <property type="match status" value="2"/>
</dbReference>
<dbReference type="Gene3D" id="1.20.58.80">
    <property type="entry name" value="Phosphotransferase system, lactose/cellobiose-type IIA subunit"/>
    <property type="match status" value="1"/>
</dbReference>
<protein>
    <recommendedName>
        <fullName evidence="2">MIT domain-containing protein</fullName>
    </recommendedName>
</protein>
<gene>
    <name evidence="1" type="ORF">S01H4_52354</name>
</gene>
<sequence length="171" mass="20010">QPQIQNEQLKSEAFSFLDKAKKLELEGNFEDAIIRYMAAIKLLVKLGWTESQLDNIKKRILNLTQNIEEQKIKSHVVETSSLPIPDFKAESLKGYQREKIDRDALQNRAFALMDQAKKFEKDKSFDKAIINYQEALESLNSLGWEEQTKNILNEIERLILLIFYFLFNVII</sequence>
<organism evidence="1">
    <name type="scientific">marine sediment metagenome</name>
    <dbReference type="NCBI Taxonomy" id="412755"/>
    <lineage>
        <taxon>unclassified sequences</taxon>
        <taxon>metagenomes</taxon>
        <taxon>ecological metagenomes</taxon>
    </lineage>
</organism>
<name>X1CU80_9ZZZZ</name>
<comment type="caution">
    <text evidence="1">The sequence shown here is derived from an EMBL/GenBank/DDBJ whole genome shotgun (WGS) entry which is preliminary data.</text>
</comment>
<accession>X1CU80</accession>